<organism evidence="1 2">
    <name type="scientific">Geobacillus kaustophilus</name>
    <dbReference type="NCBI Taxonomy" id="1462"/>
    <lineage>
        <taxon>Bacteria</taxon>
        <taxon>Bacillati</taxon>
        <taxon>Bacillota</taxon>
        <taxon>Bacilli</taxon>
        <taxon>Bacillales</taxon>
        <taxon>Anoxybacillaceae</taxon>
        <taxon>Geobacillus</taxon>
        <taxon>Geobacillus thermoleovorans group</taxon>
    </lineage>
</organism>
<comment type="caution">
    <text evidence="1">The sequence shown here is derived from an EMBL/GenBank/DDBJ whole genome shotgun (WGS) entry which is preliminary data.</text>
</comment>
<dbReference type="EMBL" id="JYBP01000003">
    <property type="protein sequence ID" value="KJE26258.1"/>
    <property type="molecule type" value="Genomic_DNA"/>
</dbReference>
<proteinExistence type="predicted"/>
<name>A0A0D8BPY4_GEOKU</name>
<accession>A0A0D8BPY4</accession>
<evidence type="ECO:0000313" key="2">
    <source>
        <dbReference type="Proteomes" id="UP000032522"/>
    </source>
</evidence>
<gene>
    <name evidence="1" type="ORF">LG52_2647</name>
</gene>
<sequence>MLVEKGGPEAPILRYASRRKNMLFEVEFVVKENGHFETITRSQ</sequence>
<dbReference type="PATRIC" id="fig|1462.6.peg.2958"/>
<reference evidence="1 2" key="1">
    <citation type="submission" date="2015-01" db="EMBL/GenBank/DDBJ databases">
        <authorList>
            <person name="Filippidou S."/>
            <person name="Jeanneret N."/>
            <person name="Russel-Delif L."/>
            <person name="Junier T."/>
            <person name="Wunderlin T."/>
            <person name="Molina V."/>
            <person name="Johnson S.L."/>
            <person name="Davenport K.W."/>
            <person name="Chain P.S."/>
            <person name="Dorador C."/>
            <person name="Junier P."/>
        </authorList>
    </citation>
    <scope>NUCLEOTIDE SEQUENCE [LARGE SCALE GENOMIC DNA]</scope>
    <source>
        <strain evidence="1 2">Et7/4</strain>
    </source>
</reference>
<protein>
    <submittedName>
        <fullName evidence="1">Uncharacterized protein</fullName>
    </submittedName>
</protein>
<evidence type="ECO:0000313" key="1">
    <source>
        <dbReference type="EMBL" id="KJE26258.1"/>
    </source>
</evidence>
<dbReference type="AlphaFoldDB" id="A0A0D8BPY4"/>
<dbReference type="Proteomes" id="UP000032522">
    <property type="component" value="Unassembled WGS sequence"/>
</dbReference>